<organism evidence="1 2">
    <name type="scientific">Pleurodeles waltl</name>
    <name type="common">Iberian ribbed newt</name>
    <dbReference type="NCBI Taxonomy" id="8319"/>
    <lineage>
        <taxon>Eukaryota</taxon>
        <taxon>Metazoa</taxon>
        <taxon>Chordata</taxon>
        <taxon>Craniata</taxon>
        <taxon>Vertebrata</taxon>
        <taxon>Euteleostomi</taxon>
        <taxon>Amphibia</taxon>
        <taxon>Batrachia</taxon>
        <taxon>Caudata</taxon>
        <taxon>Salamandroidea</taxon>
        <taxon>Salamandridae</taxon>
        <taxon>Pleurodelinae</taxon>
        <taxon>Pleurodeles</taxon>
    </lineage>
</organism>
<protein>
    <submittedName>
        <fullName evidence="1">Uncharacterized protein</fullName>
    </submittedName>
</protein>
<name>A0AAV7QYD6_PLEWA</name>
<dbReference type="AlphaFoldDB" id="A0AAV7QYD6"/>
<proteinExistence type="predicted"/>
<keyword evidence="2" id="KW-1185">Reference proteome</keyword>
<gene>
    <name evidence="1" type="ORF">NDU88_009744</name>
</gene>
<dbReference type="Proteomes" id="UP001066276">
    <property type="component" value="Chromosome 6"/>
</dbReference>
<reference evidence="1" key="1">
    <citation type="journal article" date="2022" name="bioRxiv">
        <title>Sequencing and chromosome-scale assembly of the giantPleurodeles waltlgenome.</title>
        <authorList>
            <person name="Brown T."/>
            <person name="Elewa A."/>
            <person name="Iarovenko S."/>
            <person name="Subramanian E."/>
            <person name="Araus A.J."/>
            <person name="Petzold A."/>
            <person name="Susuki M."/>
            <person name="Suzuki K.-i.T."/>
            <person name="Hayashi T."/>
            <person name="Toyoda A."/>
            <person name="Oliveira C."/>
            <person name="Osipova E."/>
            <person name="Leigh N.D."/>
            <person name="Simon A."/>
            <person name="Yun M.H."/>
        </authorList>
    </citation>
    <scope>NUCLEOTIDE SEQUENCE</scope>
    <source>
        <strain evidence="1">20211129_DDA</strain>
        <tissue evidence="1">Liver</tissue>
    </source>
</reference>
<evidence type="ECO:0000313" key="2">
    <source>
        <dbReference type="Proteomes" id="UP001066276"/>
    </source>
</evidence>
<evidence type="ECO:0000313" key="1">
    <source>
        <dbReference type="EMBL" id="KAJ1143435.1"/>
    </source>
</evidence>
<comment type="caution">
    <text evidence="1">The sequence shown here is derived from an EMBL/GenBank/DDBJ whole genome shotgun (WGS) entry which is preliminary data.</text>
</comment>
<accession>A0AAV7QYD6</accession>
<dbReference type="EMBL" id="JANPWB010000010">
    <property type="protein sequence ID" value="KAJ1143435.1"/>
    <property type="molecule type" value="Genomic_DNA"/>
</dbReference>
<sequence length="85" mass="9477">MSCDPAGLADLHLAGEDLGPGLCRDYLLLQKRFSVQCDCLDLFTISWLHCYPESDLIEDYPKEDPVPSSMTHHLFYSASVPADTT</sequence>